<comment type="subcellular location">
    <subcellularLocation>
        <location evidence="1">Nucleus</location>
        <location evidence="1">Nucleolus</location>
    </subcellularLocation>
</comment>
<evidence type="ECO:0000256" key="11">
    <source>
        <dbReference type="SAM" id="Phobius"/>
    </source>
</evidence>
<feature type="compositionally biased region" description="Low complexity" evidence="10">
    <location>
        <begin position="154"/>
        <end position="167"/>
    </location>
</feature>
<feature type="compositionally biased region" description="Basic residues" evidence="10">
    <location>
        <begin position="184"/>
        <end position="194"/>
    </location>
</feature>
<feature type="transmembrane region" description="Helical" evidence="11">
    <location>
        <begin position="202"/>
        <end position="222"/>
    </location>
</feature>
<dbReference type="Proteomes" id="UP000244722">
    <property type="component" value="Unassembled WGS sequence"/>
</dbReference>
<evidence type="ECO:0000256" key="7">
    <source>
        <dbReference type="ARBA" id="ARBA00023125"/>
    </source>
</evidence>
<dbReference type="Pfam" id="PF11781">
    <property type="entry name" value="Zn_ribbon_RRN7"/>
    <property type="match status" value="1"/>
</dbReference>
<name>A0A2T7A2U9_TUBBO</name>
<feature type="compositionally biased region" description="Basic and acidic residues" evidence="10">
    <location>
        <begin position="465"/>
        <end position="478"/>
    </location>
</feature>
<dbReference type="GO" id="GO:0042790">
    <property type="term" value="P:nucleolar large rRNA transcription by RNA polymerase I"/>
    <property type="evidence" value="ECO:0007669"/>
    <property type="project" value="TreeGrafter"/>
</dbReference>
<dbReference type="Pfam" id="PF20645">
    <property type="entry name" value="Rrn7_cyclin_C"/>
    <property type="match status" value="1"/>
</dbReference>
<organism evidence="15 16">
    <name type="scientific">Tuber borchii</name>
    <name type="common">White truffle</name>
    <dbReference type="NCBI Taxonomy" id="42251"/>
    <lineage>
        <taxon>Eukaryota</taxon>
        <taxon>Fungi</taxon>
        <taxon>Dikarya</taxon>
        <taxon>Ascomycota</taxon>
        <taxon>Pezizomycotina</taxon>
        <taxon>Pezizomycetes</taxon>
        <taxon>Pezizales</taxon>
        <taxon>Tuberaceae</taxon>
        <taxon>Tuber</taxon>
    </lineage>
</organism>
<evidence type="ECO:0000313" key="15">
    <source>
        <dbReference type="EMBL" id="PUU82015.1"/>
    </source>
</evidence>
<keyword evidence="4" id="KW-0863">Zinc-finger</keyword>
<dbReference type="InterPro" id="IPR033599">
    <property type="entry name" value="TAF1B/Rrn7"/>
</dbReference>
<dbReference type="GO" id="GO:0001164">
    <property type="term" value="F:RNA polymerase I core promoter sequence-specific DNA binding"/>
    <property type="evidence" value="ECO:0007669"/>
    <property type="project" value="InterPro"/>
</dbReference>
<evidence type="ECO:0000256" key="6">
    <source>
        <dbReference type="ARBA" id="ARBA00023015"/>
    </source>
</evidence>
<keyword evidence="11" id="KW-1133">Transmembrane helix</keyword>
<reference evidence="15 16" key="1">
    <citation type="submission" date="2017-04" db="EMBL/GenBank/DDBJ databases">
        <title>Draft genome sequence of Tuber borchii Vittad., a whitish edible truffle.</title>
        <authorList>
            <consortium name="DOE Joint Genome Institute"/>
            <person name="Murat C."/>
            <person name="Kuo A."/>
            <person name="Barry K.W."/>
            <person name="Clum A."/>
            <person name="Dockter R.B."/>
            <person name="Fauchery L."/>
            <person name="Iotti M."/>
            <person name="Kohler A."/>
            <person name="Labutti K."/>
            <person name="Lindquist E.A."/>
            <person name="Lipzen A."/>
            <person name="Ohm R.A."/>
            <person name="Wang M."/>
            <person name="Grigoriev I.V."/>
            <person name="Zambonelli A."/>
            <person name="Martin F.M."/>
        </authorList>
    </citation>
    <scope>NUCLEOTIDE SEQUENCE [LARGE SCALE GENOMIC DNA]</scope>
    <source>
        <strain evidence="15 16">Tbo3840</strain>
    </source>
</reference>
<dbReference type="InterPro" id="IPR021752">
    <property type="entry name" value="TF_Rrn7_Zf"/>
</dbReference>
<evidence type="ECO:0000256" key="2">
    <source>
        <dbReference type="ARBA" id="ARBA00006899"/>
    </source>
</evidence>
<feature type="compositionally biased region" description="Polar residues" evidence="10">
    <location>
        <begin position="169"/>
        <end position="181"/>
    </location>
</feature>
<evidence type="ECO:0000256" key="3">
    <source>
        <dbReference type="ARBA" id="ARBA00022723"/>
    </source>
</evidence>
<evidence type="ECO:0000313" key="16">
    <source>
        <dbReference type="Proteomes" id="UP000244722"/>
    </source>
</evidence>
<feature type="domain" description="Rrn7/TAF1B N-terminal cyclin" evidence="13">
    <location>
        <begin position="81"/>
        <end position="244"/>
    </location>
</feature>
<protein>
    <submittedName>
        <fullName evidence="15">Uncharacterized protein</fullName>
    </submittedName>
</protein>
<feature type="domain" description="RRN7-type" evidence="12">
    <location>
        <begin position="8"/>
        <end position="36"/>
    </location>
</feature>
<sequence>MEYKRLSRCGVDGCKQTFFYLDDGQWFCKNGHLREGELEVSADDEGFGTQGSRATRATQEKEKKEKVLRGRKGFELFLQCYQLILRKQVHWLVSEKHFPKELEIVVRDLWVLQLQKVSTTIPATADDPPKDRDRHDDDGDDDGRDPDGAGDVGSSSMEYSSQSSYLYTSDDSQSTAQSKASQGARRRRRRRRVPRAAERPKLIASVGICYLGLIVLGVAVSLGDIHRWVEEQGVVYLKAINEIPGEMRQKLDAEYYVALDPRARPTLGLLHSTVQGLVIMYQVTFGMSFPPLNTTLLVFKFMKALGLPLEIYHGFKRLANLISLPFIWNGLRHRGRVTNWPEARLMALLIISTKLLYGLDGVKRTPKSAAEPAAVGLKWKAWDGYLRAGNAERRGLLNENVTPGSEGGGGGKDLEVDVEEKDVFDMTGEGLDRYMDWFEKNWADDSNTPLTKQILNLFPTGRAAAEEAEAHQVHDRPRSGVPTNEPGQHDAIDERLRELNSQIEMYPAQQQQSEGEQEDEEEEGGRNYSSPHRGEHVTRPGDQYLWHSIQTELPVEQQTLLQAGADLLAITRDDLARVVKALETQFRGLVKNQRRKEMRGGEWMLIDRRCRYPV</sequence>
<evidence type="ECO:0000256" key="10">
    <source>
        <dbReference type="SAM" id="MobiDB-lite"/>
    </source>
</evidence>
<evidence type="ECO:0000259" key="13">
    <source>
        <dbReference type="Pfam" id="PF20644"/>
    </source>
</evidence>
<keyword evidence="8" id="KW-0804">Transcription</keyword>
<evidence type="ECO:0000256" key="1">
    <source>
        <dbReference type="ARBA" id="ARBA00004604"/>
    </source>
</evidence>
<dbReference type="GO" id="GO:0008270">
    <property type="term" value="F:zinc ion binding"/>
    <property type="evidence" value="ECO:0007669"/>
    <property type="project" value="UniProtKB-KW"/>
</dbReference>
<dbReference type="InterPro" id="IPR048538">
    <property type="entry name" value="Rrn7_cyclin_C"/>
</dbReference>
<comment type="similarity">
    <text evidence="2">Belongs to the RRN7/TAF1B family.</text>
</comment>
<dbReference type="PANTHER" id="PTHR31576">
    <property type="entry name" value="TATA BOX-BINDING PROTEIN-ASSOCIATED FACTOR RNA POLYMERASE I SUBUNIT B"/>
    <property type="match status" value="1"/>
</dbReference>
<keyword evidence="11" id="KW-0472">Membrane</keyword>
<evidence type="ECO:0000256" key="5">
    <source>
        <dbReference type="ARBA" id="ARBA00022833"/>
    </source>
</evidence>
<evidence type="ECO:0000259" key="12">
    <source>
        <dbReference type="Pfam" id="PF11781"/>
    </source>
</evidence>
<keyword evidence="5" id="KW-0862">Zinc</keyword>
<keyword evidence="16" id="KW-1185">Reference proteome</keyword>
<dbReference type="OrthoDB" id="428577at2759"/>
<keyword evidence="11" id="KW-0812">Transmembrane</keyword>
<comment type="caution">
    <text evidence="15">The sequence shown here is derived from an EMBL/GenBank/DDBJ whole genome shotgun (WGS) entry which is preliminary data.</text>
</comment>
<dbReference type="Pfam" id="PF20644">
    <property type="entry name" value="Rrn7_cyclin_N"/>
    <property type="match status" value="1"/>
</dbReference>
<keyword evidence="7" id="KW-0238">DNA-binding</keyword>
<feature type="region of interest" description="Disordered" evidence="10">
    <location>
        <begin position="465"/>
        <end position="488"/>
    </location>
</feature>
<feature type="compositionally biased region" description="Basic and acidic residues" evidence="10">
    <location>
        <begin position="127"/>
        <end position="137"/>
    </location>
</feature>
<dbReference type="EMBL" id="NESQ01000035">
    <property type="protein sequence ID" value="PUU82015.1"/>
    <property type="molecule type" value="Genomic_DNA"/>
</dbReference>
<keyword evidence="6" id="KW-0805">Transcription regulation</keyword>
<proteinExistence type="inferred from homology"/>
<dbReference type="InterPro" id="IPR048540">
    <property type="entry name" value="Rrn7_cyclin_N"/>
</dbReference>
<feature type="region of interest" description="Disordered" evidence="10">
    <location>
        <begin position="506"/>
        <end position="539"/>
    </location>
</feature>
<dbReference type="GO" id="GO:0070860">
    <property type="term" value="C:RNA polymerase I core factor complex"/>
    <property type="evidence" value="ECO:0007669"/>
    <property type="project" value="InterPro"/>
</dbReference>
<dbReference type="STRING" id="42251.A0A2T7A2U9"/>
<evidence type="ECO:0000259" key="14">
    <source>
        <dbReference type="Pfam" id="PF20645"/>
    </source>
</evidence>
<gene>
    <name evidence="15" type="ORF">B9Z19DRAFT_1113168</name>
</gene>
<dbReference type="PANTHER" id="PTHR31576:SF2">
    <property type="entry name" value="TATA BOX-BINDING PROTEIN-ASSOCIATED FACTOR RNA POLYMERASE I SUBUNIT B"/>
    <property type="match status" value="1"/>
</dbReference>
<evidence type="ECO:0000256" key="9">
    <source>
        <dbReference type="ARBA" id="ARBA00023242"/>
    </source>
</evidence>
<feature type="domain" description="Rrn7/TAF1B C-terminal cyclin" evidence="14">
    <location>
        <begin position="265"/>
        <end position="442"/>
    </location>
</feature>
<feature type="region of interest" description="Disordered" evidence="10">
    <location>
        <begin position="121"/>
        <end position="196"/>
    </location>
</feature>
<dbReference type="AlphaFoldDB" id="A0A2T7A2U9"/>
<keyword evidence="3" id="KW-0479">Metal-binding</keyword>
<evidence type="ECO:0000256" key="4">
    <source>
        <dbReference type="ARBA" id="ARBA00022771"/>
    </source>
</evidence>
<keyword evidence="9" id="KW-0539">Nucleus</keyword>
<evidence type="ECO:0000256" key="8">
    <source>
        <dbReference type="ARBA" id="ARBA00023163"/>
    </source>
</evidence>
<accession>A0A2T7A2U9</accession>